<accession>A0ABR4FL93</accession>
<protein>
    <submittedName>
        <fullName evidence="1">Uncharacterized protein</fullName>
    </submittedName>
</protein>
<organism evidence="1 2">
    <name type="scientific">Aspergillus keveii</name>
    <dbReference type="NCBI Taxonomy" id="714993"/>
    <lineage>
        <taxon>Eukaryota</taxon>
        <taxon>Fungi</taxon>
        <taxon>Dikarya</taxon>
        <taxon>Ascomycota</taxon>
        <taxon>Pezizomycotina</taxon>
        <taxon>Eurotiomycetes</taxon>
        <taxon>Eurotiomycetidae</taxon>
        <taxon>Eurotiales</taxon>
        <taxon>Aspergillaceae</taxon>
        <taxon>Aspergillus</taxon>
        <taxon>Aspergillus subgen. Nidulantes</taxon>
    </lineage>
</organism>
<reference evidence="1 2" key="1">
    <citation type="submission" date="2024-07" db="EMBL/GenBank/DDBJ databases">
        <title>Section-level genome sequencing and comparative genomics of Aspergillus sections Usti and Cavernicolus.</title>
        <authorList>
            <consortium name="Lawrence Berkeley National Laboratory"/>
            <person name="Nybo J.L."/>
            <person name="Vesth T.C."/>
            <person name="Theobald S."/>
            <person name="Frisvad J.C."/>
            <person name="Larsen T.O."/>
            <person name="Kjaerboelling I."/>
            <person name="Rothschild-Mancinelli K."/>
            <person name="Lyhne E.K."/>
            <person name="Kogle M.E."/>
            <person name="Barry K."/>
            <person name="Clum A."/>
            <person name="Na H."/>
            <person name="Ledsgaard L."/>
            <person name="Lin J."/>
            <person name="Lipzen A."/>
            <person name="Kuo A."/>
            <person name="Riley R."/>
            <person name="Mondo S."/>
            <person name="Labutti K."/>
            <person name="Haridas S."/>
            <person name="Pangalinan J."/>
            <person name="Salamov A.A."/>
            <person name="Simmons B.A."/>
            <person name="Magnuson J.K."/>
            <person name="Chen J."/>
            <person name="Drula E."/>
            <person name="Henrissat B."/>
            <person name="Wiebenga A."/>
            <person name="Lubbers R.J."/>
            <person name="Gomes A.C."/>
            <person name="Makela M.R."/>
            <person name="Stajich J."/>
            <person name="Grigoriev I.V."/>
            <person name="Mortensen U.H."/>
            <person name="De Vries R.P."/>
            <person name="Baker S.E."/>
            <person name="Andersen M.R."/>
        </authorList>
    </citation>
    <scope>NUCLEOTIDE SEQUENCE [LARGE SCALE GENOMIC DNA]</scope>
    <source>
        <strain evidence="1 2">CBS 209.92</strain>
    </source>
</reference>
<dbReference type="Proteomes" id="UP001610563">
    <property type="component" value="Unassembled WGS sequence"/>
</dbReference>
<evidence type="ECO:0000313" key="2">
    <source>
        <dbReference type="Proteomes" id="UP001610563"/>
    </source>
</evidence>
<keyword evidence="2" id="KW-1185">Reference proteome</keyword>
<evidence type="ECO:0000313" key="1">
    <source>
        <dbReference type="EMBL" id="KAL2784022.1"/>
    </source>
</evidence>
<sequence length="288" mass="32756">MENVPFGCLQFDHFVLENWDATSTTSKQAQKRPLVEKWIGLGERGRRLKQRDTSARNFMTPKSNACPEDLCTVEQRSVDGQMTRTIWIRTWFGVPGDEWESRAAADTAYENLCFYALQQGDEEQGPPIAIQEEHMYDYDNHDHNQKCDTPDINVRDGVALGRAWSTPSYVVEAFMHCPNQLSGYGLPDNDNGDLKRYVNGIKDTDQRLLFVIADRTACEEGWVLFLGINHRGQILPFRVRQKAALIEEDILGSWEGGDAVSLAQKDPSGLGRDKERYLSRGSGWDDMF</sequence>
<dbReference type="EMBL" id="JBFTWV010000198">
    <property type="protein sequence ID" value="KAL2784022.1"/>
    <property type="molecule type" value="Genomic_DNA"/>
</dbReference>
<name>A0ABR4FL93_9EURO</name>
<proteinExistence type="predicted"/>
<gene>
    <name evidence="1" type="ORF">BJX66DRAFT_344412</name>
</gene>
<comment type="caution">
    <text evidence="1">The sequence shown here is derived from an EMBL/GenBank/DDBJ whole genome shotgun (WGS) entry which is preliminary data.</text>
</comment>